<feature type="signal peptide" evidence="1">
    <location>
        <begin position="1"/>
        <end position="28"/>
    </location>
</feature>
<dbReference type="OrthoDB" id="10010478at2"/>
<dbReference type="AlphaFoldDB" id="A0A1G6ZCK2"/>
<dbReference type="EMBL" id="FMZZ01000028">
    <property type="protein sequence ID" value="SDE00358.1"/>
    <property type="molecule type" value="Genomic_DNA"/>
</dbReference>
<sequence>MKQRFRRIATIGLMAMAFAGAATAPAAAAGGTPPPPPAQEITQQVEVAAGLTCSITARVPYYQSGRVYAQAIGKCSNKTTIKVRVKLRKNGTVVGSSEDTCKNATACHETTSAVNSSGNQKWCTLARLELPRSIPSSPTTWLSVCENSGF</sequence>
<proteinExistence type="predicted"/>
<keyword evidence="3" id="KW-1185">Reference proteome</keyword>
<evidence type="ECO:0000256" key="1">
    <source>
        <dbReference type="SAM" id="SignalP"/>
    </source>
</evidence>
<organism evidence="2 3">
    <name type="scientific">Actinokineospora iranica</name>
    <dbReference type="NCBI Taxonomy" id="1271860"/>
    <lineage>
        <taxon>Bacteria</taxon>
        <taxon>Bacillati</taxon>
        <taxon>Actinomycetota</taxon>
        <taxon>Actinomycetes</taxon>
        <taxon>Pseudonocardiales</taxon>
        <taxon>Pseudonocardiaceae</taxon>
        <taxon>Actinokineospora</taxon>
    </lineage>
</organism>
<keyword evidence="1" id="KW-0732">Signal</keyword>
<gene>
    <name evidence="2" type="ORF">SAMN05216174_12821</name>
</gene>
<evidence type="ECO:0000313" key="2">
    <source>
        <dbReference type="EMBL" id="SDE00358.1"/>
    </source>
</evidence>
<accession>A0A1G6ZCK2</accession>
<name>A0A1G6ZCK2_9PSEU</name>
<evidence type="ECO:0000313" key="3">
    <source>
        <dbReference type="Proteomes" id="UP000199501"/>
    </source>
</evidence>
<dbReference type="RefSeq" id="WP_091457897.1">
    <property type="nucleotide sequence ID" value="NZ_FMZZ01000028.1"/>
</dbReference>
<reference evidence="3" key="1">
    <citation type="submission" date="2016-10" db="EMBL/GenBank/DDBJ databases">
        <authorList>
            <person name="Varghese N."/>
            <person name="Submissions S."/>
        </authorList>
    </citation>
    <scope>NUCLEOTIDE SEQUENCE [LARGE SCALE GENOMIC DNA]</scope>
    <source>
        <strain evidence="3">IBRC-M 10403</strain>
    </source>
</reference>
<feature type="chain" id="PRO_5039559123" evidence="1">
    <location>
        <begin position="29"/>
        <end position="150"/>
    </location>
</feature>
<protein>
    <submittedName>
        <fullName evidence="2">Uncharacterized protein</fullName>
    </submittedName>
</protein>
<dbReference type="Proteomes" id="UP000199501">
    <property type="component" value="Unassembled WGS sequence"/>
</dbReference>